<dbReference type="InterPro" id="IPR014729">
    <property type="entry name" value="Rossmann-like_a/b/a_fold"/>
</dbReference>
<dbReference type="RefSeq" id="WP_226539658.1">
    <property type="nucleotide sequence ID" value="NZ_CP129013.1"/>
</dbReference>
<protein>
    <submittedName>
        <fullName evidence="3">Universal stress protein</fullName>
    </submittedName>
</protein>
<dbReference type="PANTHER" id="PTHR46268:SF6">
    <property type="entry name" value="UNIVERSAL STRESS PROTEIN UP12"/>
    <property type="match status" value="1"/>
</dbReference>
<organism evidence="3 4">
    <name type="scientific">Bacillus carboniphilus</name>
    <dbReference type="NCBI Taxonomy" id="86663"/>
    <lineage>
        <taxon>Bacteria</taxon>
        <taxon>Bacillati</taxon>
        <taxon>Bacillota</taxon>
        <taxon>Bacilli</taxon>
        <taxon>Bacillales</taxon>
        <taxon>Bacillaceae</taxon>
        <taxon>Bacillus</taxon>
    </lineage>
</organism>
<evidence type="ECO:0000256" key="1">
    <source>
        <dbReference type="ARBA" id="ARBA00008791"/>
    </source>
</evidence>
<dbReference type="Proteomes" id="UP001197974">
    <property type="component" value="Chromosome"/>
</dbReference>
<feature type="domain" description="UspA" evidence="2">
    <location>
        <begin position="1"/>
        <end position="141"/>
    </location>
</feature>
<dbReference type="Gene3D" id="3.40.50.620">
    <property type="entry name" value="HUPs"/>
    <property type="match status" value="1"/>
</dbReference>
<sequence>MFSKLLLSIDGSEHSKRAAEHAADLIKKLNLEQINIIHVFQKAPTRSKIAQYDFHISDLLYEECITSFRDVFSLFEQHSITYKLEVALGDPAKEILSYADSIKSDCIIMGSRGLNALNEVLLGSVSHKILHDSSCPVLLIK</sequence>
<dbReference type="CDD" id="cd00293">
    <property type="entry name" value="USP-like"/>
    <property type="match status" value="1"/>
</dbReference>
<comment type="similarity">
    <text evidence="1">Belongs to the universal stress protein A family.</text>
</comment>
<keyword evidence="4" id="KW-1185">Reference proteome</keyword>
<proteinExistence type="inferred from homology"/>
<gene>
    <name evidence="3" type="ORF">LC087_03760</name>
</gene>
<dbReference type="Pfam" id="PF00582">
    <property type="entry name" value="Usp"/>
    <property type="match status" value="1"/>
</dbReference>
<dbReference type="EMBL" id="CP129013">
    <property type="protein sequence ID" value="WLR43315.1"/>
    <property type="molecule type" value="Genomic_DNA"/>
</dbReference>
<dbReference type="PANTHER" id="PTHR46268">
    <property type="entry name" value="STRESS RESPONSE PROTEIN NHAX"/>
    <property type="match status" value="1"/>
</dbReference>
<accession>A0ABY9JVA3</accession>
<dbReference type="InterPro" id="IPR006016">
    <property type="entry name" value="UspA"/>
</dbReference>
<reference evidence="3 4" key="1">
    <citation type="submission" date="2023-06" db="EMBL/GenBank/DDBJ databases">
        <title>Five Gram-positive bacteria isolated from mangrove sediments in Shenzhen, Guangdong, China.</title>
        <authorList>
            <person name="Yu S."/>
            <person name="Zheng W."/>
            <person name="Huang Y."/>
        </authorList>
    </citation>
    <scope>NUCLEOTIDE SEQUENCE [LARGE SCALE GENOMIC DNA]</scope>
    <source>
        <strain evidence="3 4">SaN35-3</strain>
    </source>
</reference>
<name>A0ABY9JVA3_9BACI</name>
<evidence type="ECO:0000313" key="3">
    <source>
        <dbReference type="EMBL" id="WLR43315.1"/>
    </source>
</evidence>
<dbReference type="PRINTS" id="PR01438">
    <property type="entry name" value="UNVRSLSTRESS"/>
</dbReference>
<dbReference type="SUPFAM" id="SSF52402">
    <property type="entry name" value="Adenine nucleotide alpha hydrolases-like"/>
    <property type="match status" value="1"/>
</dbReference>
<dbReference type="InterPro" id="IPR006015">
    <property type="entry name" value="Universal_stress_UspA"/>
</dbReference>
<evidence type="ECO:0000313" key="4">
    <source>
        <dbReference type="Proteomes" id="UP001197974"/>
    </source>
</evidence>
<evidence type="ECO:0000259" key="2">
    <source>
        <dbReference type="Pfam" id="PF00582"/>
    </source>
</evidence>